<dbReference type="STRING" id="31234.E3NR58"/>
<reference evidence="2" key="1">
    <citation type="submission" date="2007-07" db="EMBL/GenBank/DDBJ databases">
        <title>PCAP assembly of the Caenorhabditis remanei genome.</title>
        <authorList>
            <consortium name="The Caenorhabditis remanei Sequencing Consortium"/>
            <person name="Wilson R.K."/>
        </authorList>
    </citation>
    <scope>NUCLEOTIDE SEQUENCE [LARGE SCALE GENOMIC DNA]</scope>
    <source>
        <strain evidence="2">PB4641</strain>
    </source>
</reference>
<evidence type="ECO:0000313" key="2">
    <source>
        <dbReference type="EMBL" id="EFO87163.1"/>
    </source>
</evidence>
<feature type="region of interest" description="Disordered" evidence="1">
    <location>
        <begin position="744"/>
        <end position="783"/>
    </location>
</feature>
<feature type="compositionally biased region" description="Acidic residues" evidence="1">
    <location>
        <begin position="18"/>
        <end position="29"/>
    </location>
</feature>
<dbReference type="InParanoid" id="E3NR58"/>
<dbReference type="PANTHER" id="PTHR10024:SF370">
    <property type="entry name" value="PROTEIN CLARINET"/>
    <property type="match status" value="1"/>
</dbReference>
<organism evidence="3">
    <name type="scientific">Caenorhabditis remanei</name>
    <name type="common">Caenorhabditis vulgaris</name>
    <dbReference type="NCBI Taxonomy" id="31234"/>
    <lineage>
        <taxon>Eukaryota</taxon>
        <taxon>Metazoa</taxon>
        <taxon>Ecdysozoa</taxon>
        <taxon>Nematoda</taxon>
        <taxon>Chromadorea</taxon>
        <taxon>Rhabditida</taxon>
        <taxon>Rhabditina</taxon>
        <taxon>Rhabditomorpha</taxon>
        <taxon>Rhabditoidea</taxon>
        <taxon>Rhabditidae</taxon>
        <taxon>Peloderinae</taxon>
        <taxon>Caenorhabditis</taxon>
    </lineage>
</organism>
<dbReference type="GO" id="GO:0030672">
    <property type="term" value="C:synaptic vesicle membrane"/>
    <property type="evidence" value="ECO:0007669"/>
    <property type="project" value="TreeGrafter"/>
</dbReference>
<accession>E3NR58</accession>
<feature type="region of interest" description="Disordered" evidence="1">
    <location>
        <begin position="345"/>
        <end position="374"/>
    </location>
</feature>
<dbReference type="PANTHER" id="PTHR10024">
    <property type="entry name" value="SYNAPTOTAGMIN"/>
    <property type="match status" value="1"/>
</dbReference>
<dbReference type="GO" id="GO:0030276">
    <property type="term" value="F:clathrin binding"/>
    <property type="evidence" value="ECO:0007669"/>
    <property type="project" value="TreeGrafter"/>
</dbReference>
<dbReference type="HOGENOM" id="CLU_358122_0_0_1"/>
<dbReference type="GO" id="GO:0048791">
    <property type="term" value="P:calcium ion-regulated exocytosis of neurotransmitter"/>
    <property type="evidence" value="ECO:0007669"/>
    <property type="project" value="TreeGrafter"/>
</dbReference>
<feature type="region of interest" description="Disordered" evidence="1">
    <location>
        <begin position="680"/>
        <end position="711"/>
    </location>
</feature>
<dbReference type="GO" id="GO:0031045">
    <property type="term" value="C:dense core granule"/>
    <property type="evidence" value="ECO:0007669"/>
    <property type="project" value="TreeGrafter"/>
</dbReference>
<feature type="region of interest" description="Disordered" evidence="1">
    <location>
        <begin position="448"/>
        <end position="469"/>
    </location>
</feature>
<dbReference type="Proteomes" id="UP000008281">
    <property type="component" value="Unassembled WGS sequence"/>
</dbReference>
<evidence type="ECO:0000313" key="3">
    <source>
        <dbReference type="Proteomes" id="UP000008281"/>
    </source>
</evidence>
<feature type="compositionally biased region" description="Acidic residues" evidence="1">
    <location>
        <begin position="452"/>
        <end position="461"/>
    </location>
</feature>
<keyword evidence="3" id="KW-1185">Reference proteome</keyword>
<feature type="non-terminal residue" evidence="2">
    <location>
        <position position="783"/>
    </location>
</feature>
<feature type="region of interest" description="Disordered" evidence="1">
    <location>
        <begin position="584"/>
        <end position="603"/>
    </location>
</feature>
<gene>
    <name evidence="2" type="ORF">CRE_18336</name>
</gene>
<proteinExistence type="predicted"/>
<name>E3NR58_CAERE</name>
<dbReference type="AlphaFoldDB" id="E3NR58"/>
<feature type="compositionally biased region" description="Low complexity" evidence="1">
    <location>
        <begin position="345"/>
        <end position="365"/>
    </location>
</feature>
<dbReference type="GO" id="GO:0000149">
    <property type="term" value="F:SNARE binding"/>
    <property type="evidence" value="ECO:0007669"/>
    <property type="project" value="TreeGrafter"/>
</dbReference>
<dbReference type="GO" id="GO:0005544">
    <property type="term" value="F:calcium-dependent phospholipid binding"/>
    <property type="evidence" value="ECO:0007669"/>
    <property type="project" value="TreeGrafter"/>
</dbReference>
<dbReference type="GO" id="GO:0001786">
    <property type="term" value="F:phosphatidylserine binding"/>
    <property type="evidence" value="ECO:0007669"/>
    <property type="project" value="TreeGrafter"/>
</dbReference>
<feature type="region of interest" description="Disordered" evidence="1">
    <location>
        <begin position="1"/>
        <end position="34"/>
    </location>
</feature>
<dbReference type="OMA" id="HIVWIQS"/>
<dbReference type="GO" id="GO:0005886">
    <property type="term" value="C:plasma membrane"/>
    <property type="evidence" value="ECO:0007669"/>
    <property type="project" value="TreeGrafter"/>
</dbReference>
<evidence type="ECO:0000256" key="1">
    <source>
        <dbReference type="SAM" id="MobiDB-lite"/>
    </source>
</evidence>
<dbReference type="eggNOG" id="KOG1181">
    <property type="taxonomic scope" value="Eukaryota"/>
</dbReference>
<dbReference type="EMBL" id="DS269649">
    <property type="protein sequence ID" value="EFO87163.1"/>
    <property type="molecule type" value="Genomic_DNA"/>
</dbReference>
<dbReference type="GO" id="GO:0005509">
    <property type="term" value="F:calcium ion binding"/>
    <property type="evidence" value="ECO:0007669"/>
    <property type="project" value="TreeGrafter"/>
</dbReference>
<feature type="compositionally biased region" description="Basic and acidic residues" evidence="1">
    <location>
        <begin position="772"/>
        <end position="783"/>
    </location>
</feature>
<dbReference type="OrthoDB" id="5828491at2759"/>
<protein>
    <submittedName>
        <fullName evidence="2">Uncharacterized protein</fullName>
    </submittedName>
</protein>
<dbReference type="GO" id="GO:0030424">
    <property type="term" value="C:axon"/>
    <property type="evidence" value="ECO:0007669"/>
    <property type="project" value="TreeGrafter"/>
</dbReference>
<dbReference type="GO" id="GO:0048488">
    <property type="term" value="P:synaptic vesicle endocytosis"/>
    <property type="evidence" value="ECO:0007669"/>
    <property type="project" value="TreeGrafter"/>
</dbReference>
<sequence length="783" mass="89856">MSSWFSYFGFSKGPPLEEVTEESEEEETQVPEHVVPKTAEEELAEAMNRLSPEQQSLIQDVLRRAENSRKEAKVVVDAEMMRSRYRQRESIEGSQEIDHRYSLVQMDSIPENMVTNEMEERAASQREFMHESSQKSPISPNVTRKLHEKRPSITEATTESLRNRFQKMKSHLTTWFNSLDYDGEYTFDFTSKHDKSEKLSDLTMQYIDALSQAIMISSHIEYSHYLLSSNPDFHLMCTNFCESIFNLAFNDLADQTVDENVRDKLNDFCGRIAEEALQSAFFMMVSKTLSSSKECENIINEISLLHKSRSFESAQQLDQFLSKIENEDEDRESSRKSSPYMYEVLGTSSESPSSSSSYEFKSQNSYESEVSNETPNVHVEELFDLQPYDTYKTDDDEEVFRSENILFECSQTSTPDNSLKEKTEEATSFMTPGEEHYIWISGPLGRINEEHEHDDEDDEVQTESSSDSMIMHENSSEPIMQLNVEEYIQTMIEKLSSHHSIHEAPRFSCKKLWSTFAYDRSSPLLEPVEEPIFEKKEPELTQEEIDHIVWIQSLAEQSSFEQAAPPTRPPVPQRMATVEEPIATTDLHEEDRSSATSGADIEQSLDQEVAYDRSSPLLEPVEEPIFEKKEPELTQEEIDHIVWIQSLAEQSSFEQAAPPTRPPVPQRMATVEEPVVTTDLHEEDRSSATSGADIEQSFDQEVAYDRSSPLLEPVEEPIFEKKEPELTQEEIDHIVWIQSLAEQSSFEQAAPPTRPPVPQRMATVEEPVVTTDLHEEDRSSATS</sequence>